<dbReference type="InterPro" id="IPR036457">
    <property type="entry name" value="PPM-type-like_dom_sf"/>
</dbReference>
<keyword evidence="1" id="KW-0378">Hydrolase</keyword>
<dbReference type="PROSITE" id="PS51746">
    <property type="entry name" value="PPM_2"/>
    <property type="match status" value="1"/>
</dbReference>
<dbReference type="EMBL" id="CM018045">
    <property type="protein sequence ID" value="KAA8528218.1"/>
    <property type="molecule type" value="Genomic_DNA"/>
</dbReference>
<evidence type="ECO:0000313" key="4">
    <source>
        <dbReference type="Proteomes" id="UP000325577"/>
    </source>
</evidence>
<comment type="cofactor">
    <cofactor evidence="1">
        <name>Mg(2+)</name>
        <dbReference type="ChEBI" id="CHEBI:18420"/>
    </cofactor>
</comment>
<evidence type="ECO:0000256" key="1">
    <source>
        <dbReference type="RuleBase" id="RU366020"/>
    </source>
</evidence>
<comment type="catalytic activity">
    <reaction evidence="1">
        <text>O-phospho-L-seryl-[protein] + H2O = L-seryl-[protein] + phosphate</text>
        <dbReference type="Rhea" id="RHEA:20629"/>
        <dbReference type="Rhea" id="RHEA-COMP:9863"/>
        <dbReference type="Rhea" id="RHEA-COMP:11604"/>
        <dbReference type="ChEBI" id="CHEBI:15377"/>
        <dbReference type="ChEBI" id="CHEBI:29999"/>
        <dbReference type="ChEBI" id="CHEBI:43474"/>
        <dbReference type="ChEBI" id="CHEBI:83421"/>
        <dbReference type="EC" id="3.1.3.16"/>
    </reaction>
</comment>
<dbReference type="OrthoDB" id="60843at2759"/>
<feature type="domain" description="PPM-type phosphatase" evidence="2">
    <location>
        <begin position="19"/>
        <end position="258"/>
    </location>
</feature>
<gene>
    <name evidence="3" type="ORF">F0562_035531</name>
</gene>
<keyword evidence="1" id="KW-0464">Manganese</keyword>
<reference evidence="3 4" key="1">
    <citation type="submission" date="2019-09" db="EMBL/GenBank/DDBJ databases">
        <title>A chromosome-level genome assembly of the Chinese tupelo Nyssa sinensis.</title>
        <authorList>
            <person name="Yang X."/>
            <person name="Kang M."/>
            <person name="Yang Y."/>
            <person name="Xiong H."/>
            <person name="Wang M."/>
            <person name="Zhang Z."/>
            <person name="Wang Z."/>
            <person name="Wu H."/>
            <person name="Ma T."/>
            <person name="Liu J."/>
            <person name="Xi Z."/>
        </authorList>
    </citation>
    <scope>NUCLEOTIDE SEQUENCE [LARGE SCALE GENOMIC DNA]</scope>
    <source>
        <strain evidence="3">J267</strain>
        <tissue evidence="3">Leaf</tissue>
    </source>
</reference>
<dbReference type="PANTHER" id="PTHR12320:SF14">
    <property type="entry name" value="PROTEIN PHOSPHATASE"/>
    <property type="match status" value="1"/>
</dbReference>
<accession>A0A5J5ADJ1</accession>
<sequence length="271" mass="29504">MAISQPTVANDWERCLNMACGAFYIPKEKHSKPQGDDAHFICIEKQTIGVADGVGGWTKKGVDAGQYARELMANSVNTIQNETRGDVDPRRVLHEAYSYTNVEGSSTACILTLKDNHLHVANVGDSGFLLIREGEDVYQSPIQQHSFNCPYQLGNSTTCDHPSVAQVFKIAVKPGDVVVVGTDGLFDNMFANHIEEIAKLVIQKGAGPEQVAWTIAEHAYYNSVDGTATTPFTQMSLMAGKEHLGGKVDDITTFSMRRVSGLQVALANQKD</sequence>
<keyword evidence="4" id="KW-1185">Reference proteome</keyword>
<dbReference type="PANTHER" id="PTHR12320">
    <property type="entry name" value="PROTEIN PHOSPHATASE 2C"/>
    <property type="match status" value="1"/>
</dbReference>
<dbReference type="Pfam" id="PF07228">
    <property type="entry name" value="SpoIIE"/>
    <property type="match status" value="1"/>
</dbReference>
<protein>
    <recommendedName>
        <fullName evidence="1">Protein phosphatase</fullName>
        <ecNumber evidence="1">3.1.3.16</ecNumber>
    </recommendedName>
</protein>
<dbReference type="EC" id="3.1.3.16" evidence="1"/>
<keyword evidence="1" id="KW-0479">Metal-binding</keyword>
<keyword evidence="1" id="KW-0904">Protein phosphatase</keyword>
<comment type="similarity">
    <text evidence="1">Belongs to the PP2C family.</text>
</comment>
<name>A0A5J5ADJ1_9ASTE</name>
<dbReference type="Proteomes" id="UP000325577">
    <property type="component" value="Linkage Group LG21"/>
</dbReference>
<dbReference type="SMART" id="SM00332">
    <property type="entry name" value="PP2Cc"/>
    <property type="match status" value="1"/>
</dbReference>
<comment type="catalytic activity">
    <reaction evidence="1">
        <text>O-phospho-L-threonyl-[protein] + H2O = L-threonyl-[protein] + phosphate</text>
        <dbReference type="Rhea" id="RHEA:47004"/>
        <dbReference type="Rhea" id="RHEA-COMP:11060"/>
        <dbReference type="Rhea" id="RHEA-COMP:11605"/>
        <dbReference type="ChEBI" id="CHEBI:15377"/>
        <dbReference type="ChEBI" id="CHEBI:30013"/>
        <dbReference type="ChEBI" id="CHEBI:43474"/>
        <dbReference type="ChEBI" id="CHEBI:61977"/>
        <dbReference type="EC" id="3.1.3.16"/>
    </reaction>
</comment>
<evidence type="ECO:0000259" key="2">
    <source>
        <dbReference type="PROSITE" id="PS51746"/>
    </source>
</evidence>
<dbReference type="InterPro" id="IPR001932">
    <property type="entry name" value="PPM-type_phosphatase-like_dom"/>
</dbReference>
<keyword evidence="1" id="KW-0460">Magnesium</keyword>
<dbReference type="InterPro" id="IPR039123">
    <property type="entry name" value="PPTC7"/>
</dbReference>
<dbReference type="SUPFAM" id="SSF81606">
    <property type="entry name" value="PP2C-like"/>
    <property type="match status" value="1"/>
</dbReference>
<dbReference type="SMART" id="SM00331">
    <property type="entry name" value="PP2C_SIG"/>
    <property type="match status" value="1"/>
</dbReference>
<comment type="cofactor">
    <cofactor evidence="1">
        <name>Mn(2+)</name>
        <dbReference type="ChEBI" id="CHEBI:29035"/>
    </cofactor>
</comment>
<evidence type="ECO:0000313" key="3">
    <source>
        <dbReference type="EMBL" id="KAA8528218.1"/>
    </source>
</evidence>
<proteinExistence type="inferred from homology"/>
<dbReference type="GO" id="GO:0046872">
    <property type="term" value="F:metal ion binding"/>
    <property type="evidence" value="ECO:0007669"/>
    <property type="project" value="UniProtKB-UniRule"/>
</dbReference>
<organism evidence="3 4">
    <name type="scientific">Nyssa sinensis</name>
    <dbReference type="NCBI Taxonomy" id="561372"/>
    <lineage>
        <taxon>Eukaryota</taxon>
        <taxon>Viridiplantae</taxon>
        <taxon>Streptophyta</taxon>
        <taxon>Embryophyta</taxon>
        <taxon>Tracheophyta</taxon>
        <taxon>Spermatophyta</taxon>
        <taxon>Magnoliopsida</taxon>
        <taxon>eudicotyledons</taxon>
        <taxon>Gunneridae</taxon>
        <taxon>Pentapetalae</taxon>
        <taxon>asterids</taxon>
        <taxon>Cornales</taxon>
        <taxon>Nyssaceae</taxon>
        <taxon>Nyssa</taxon>
    </lineage>
</organism>
<dbReference type="GO" id="GO:0004722">
    <property type="term" value="F:protein serine/threonine phosphatase activity"/>
    <property type="evidence" value="ECO:0007669"/>
    <property type="project" value="UniProtKB-EC"/>
</dbReference>
<dbReference type="Gene3D" id="3.60.40.10">
    <property type="entry name" value="PPM-type phosphatase domain"/>
    <property type="match status" value="1"/>
</dbReference>
<dbReference type="AlphaFoldDB" id="A0A5J5ADJ1"/>